<evidence type="ECO:0000313" key="2">
    <source>
        <dbReference type="EMBL" id="MST67935.1"/>
    </source>
</evidence>
<feature type="domain" description="Reverse transcriptase" evidence="1">
    <location>
        <begin position="109"/>
        <end position="256"/>
    </location>
</feature>
<evidence type="ECO:0000259" key="1">
    <source>
        <dbReference type="Pfam" id="PF00078"/>
    </source>
</evidence>
<dbReference type="InterPro" id="IPR000477">
    <property type="entry name" value="RT_dom"/>
</dbReference>
<dbReference type="RefSeq" id="WP_154433232.1">
    <property type="nucleotide sequence ID" value="NZ_VUMS01000060.1"/>
</dbReference>
<comment type="caution">
    <text evidence="2">The sequence shown here is derived from an EMBL/GenBank/DDBJ whole genome shotgun (WGS) entry which is preliminary data.</text>
</comment>
<keyword evidence="3" id="KW-1185">Reference proteome</keyword>
<dbReference type="Proteomes" id="UP000440513">
    <property type="component" value="Unassembled WGS sequence"/>
</dbReference>
<accession>A0A7X2P5L9</accession>
<proteinExistence type="predicted"/>
<dbReference type="InterPro" id="IPR043502">
    <property type="entry name" value="DNA/RNA_pol_sf"/>
</dbReference>
<reference evidence="2 3" key="1">
    <citation type="submission" date="2019-08" db="EMBL/GenBank/DDBJ databases">
        <title>In-depth cultivation of the pig gut microbiome towards novel bacterial diversity and tailored functional studies.</title>
        <authorList>
            <person name="Wylensek D."/>
            <person name="Hitch T.C.A."/>
            <person name="Clavel T."/>
        </authorList>
    </citation>
    <scope>NUCLEOTIDE SEQUENCE [LARGE SCALE GENOMIC DNA]</scope>
    <source>
        <strain evidence="2 3">BSM-380-WT-5A</strain>
    </source>
</reference>
<dbReference type="EMBL" id="VUMS01000060">
    <property type="protein sequence ID" value="MST67935.1"/>
    <property type="molecule type" value="Genomic_DNA"/>
</dbReference>
<evidence type="ECO:0000313" key="3">
    <source>
        <dbReference type="Proteomes" id="UP000440513"/>
    </source>
</evidence>
<protein>
    <recommendedName>
        <fullName evidence="1">Reverse transcriptase domain-containing protein</fullName>
    </recommendedName>
</protein>
<gene>
    <name evidence="2" type="ORF">FYJ57_14830</name>
</gene>
<dbReference type="AlphaFoldDB" id="A0A7X2P5L9"/>
<dbReference type="Pfam" id="PF00078">
    <property type="entry name" value="RVT_1"/>
    <property type="match status" value="1"/>
</dbReference>
<organism evidence="2 3">
    <name type="scientific">Oliverpabstia intestinalis</name>
    <dbReference type="NCBI Taxonomy" id="2606633"/>
    <lineage>
        <taxon>Bacteria</taxon>
        <taxon>Bacillati</taxon>
        <taxon>Bacillota</taxon>
        <taxon>Clostridia</taxon>
        <taxon>Lachnospirales</taxon>
        <taxon>Lachnospiraceae</taxon>
        <taxon>Oliverpabstia</taxon>
    </lineage>
</organism>
<name>A0A7X2P5L9_9FIRM</name>
<dbReference type="SUPFAM" id="SSF56672">
    <property type="entry name" value="DNA/RNA polymerases"/>
    <property type="match status" value="1"/>
</dbReference>
<sequence length="438" mass="52415">MDKNQIRNIVRQMDYSKSEIEIDLLTDNIKDNIDNQLYDFSLYRKDIFTQQGKKRIVYSYPNLSTEAVMCQYLKKQIDRNFRIRYASRNRIMNVFFNVLPVIKDMNDFVIIRADFKSFFDSVLSRHVYDRYIKESLMSRWDKEILEQYIEEFKYCYAGLCLSNGLTEIVCREFDSRIRAHLSKYGMFFYERYVDDILLITNKYISQNQFCNVIQHTIQEVFGDSPVKINMSPGKFSYITRRNLSTSQKFNFLGYEFEIRKVTGKNPICFKYGIAEKKRKKYTGIIERAFIQFKKDGDIELLRQRLKIYSSRVVIARTIGSSSYDWLTKGVVANYNELQFHMDALEPQTKDFLKNLYVKLLRKHGCVMPYFLKQSLTEESIYNLESNMKRNRSIMFEKNIGVSESTLLKWIRKLNPEYCNEDKDYYRMVIDYLALIKVE</sequence>